<evidence type="ECO:0000313" key="3">
    <source>
        <dbReference type="Proteomes" id="UP000837857"/>
    </source>
</evidence>
<organism evidence="2 3">
    <name type="scientific">Iphiclides podalirius</name>
    <name type="common">scarce swallowtail</name>
    <dbReference type="NCBI Taxonomy" id="110791"/>
    <lineage>
        <taxon>Eukaryota</taxon>
        <taxon>Metazoa</taxon>
        <taxon>Ecdysozoa</taxon>
        <taxon>Arthropoda</taxon>
        <taxon>Hexapoda</taxon>
        <taxon>Insecta</taxon>
        <taxon>Pterygota</taxon>
        <taxon>Neoptera</taxon>
        <taxon>Endopterygota</taxon>
        <taxon>Lepidoptera</taxon>
        <taxon>Glossata</taxon>
        <taxon>Ditrysia</taxon>
        <taxon>Papilionoidea</taxon>
        <taxon>Papilionidae</taxon>
        <taxon>Papilioninae</taxon>
        <taxon>Iphiclides</taxon>
    </lineage>
</organism>
<protein>
    <submittedName>
        <fullName evidence="2">Uncharacterized protein</fullName>
    </submittedName>
</protein>
<accession>A0ABN8HUH7</accession>
<keyword evidence="1" id="KW-0732">Signal</keyword>
<feature type="non-terminal residue" evidence="2">
    <location>
        <position position="1"/>
    </location>
</feature>
<evidence type="ECO:0000256" key="1">
    <source>
        <dbReference type="SAM" id="SignalP"/>
    </source>
</evidence>
<gene>
    <name evidence="2" type="ORF">IPOD504_LOCUS3235</name>
</gene>
<reference evidence="2" key="1">
    <citation type="submission" date="2022-03" db="EMBL/GenBank/DDBJ databases">
        <authorList>
            <person name="Martin H S."/>
        </authorList>
    </citation>
    <scope>NUCLEOTIDE SEQUENCE</scope>
</reference>
<keyword evidence="3" id="KW-1185">Reference proteome</keyword>
<feature type="signal peptide" evidence="1">
    <location>
        <begin position="1"/>
        <end position="16"/>
    </location>
</feature>
<feature type="chain" id="PRO_5045904470" evidence="1">
    <location>
        <begin position="17"/>
        <end position="272"/>
    </location>
</feature>
<proteinExistence type="predicted"/>
<dbReference type="Proteomes" id="UP000837857">
    <property type="component" value="Chromosome 13"/>
</dbReference>
<evidence type="ECO:0000313" key="2">
    <source>
        <dbReference type="EMBL" id="CAH2041546.1"/>
    </source>
</evidence>
<name>A0ABN8HUH7_9NEOP</name>
<dbReference type="EMBL" id="OW152825">
    <property type="protein sequence ID" value="CAH2041546.1"/>
    <property type="molecule type" value="Genomic_DNA"/>
</dbReference>
<sequence length="272" mass="29480">MVAIFCALLCAALAAAEHSGAYSSPQYAKKMYPKRNYDASAFLPREKPSLAFNKEESIDRYDGSGNDTSPYGRSSFLGSAGNLLSNAGGQVMSSLANDFLARSTGSSQEAELSGGQSTTSICRRDYLATVNPLSSTRGNADQSEAAANPIHLVMRLSCPTPSNPIRRGLSPPQSGQQTPNKLFLTEDEILLYLSYLTGQHSKDYGCLYRLSCQRPHQASLYSSGAELMLQGAKLWQGNSIELTEYENITSGIKQASVWGEEGKPCKQLYKCE</sequence>